<organism evidence="1 2">
    <name type="scientific">Eisenbergiella porci</name>
    <dbReference type="NCBI Taxonomy" id="2652274"/>
    <lineage>
        <taxon>Bacteria</taxon>
        <taxon>Bacillati</taxon>
        <taxon>Bacillota</taxon>
        <taxon>Clostridia</taxon>
        <taxon>Lachnospirales</taxon>
        <taxon>Lachnospiraceae</taxon>
        <taxon>Eisenbergiella</taxon>
    </lineage>
</organism>
<proteinExistence type="predicted"/>
<reference evidence="1 2" key="1">
    <citation type="submission" date="2019-08" db="EMBL/GenBank/DDBJ databases">
        <title>In-depth cultivation of the pig gut microbiome towards novel bacterial diversity and tailored functional studies.</title>
        <authorList>
            <person name="Wylensek D."/>
            <person name="Hitch T.C.A."/>
            <person name="Clavel T."/>
        </authorList>
    </citation>
    <scope>NUCLEOTIDE SEQUENCE [LARGE SCALE GENOMIC DNA]</scope>
    <source>
        <strain evidence="1 2">WCA-389-WT-23B</strain>
    </source>
</reference>
<name>A0A6N7WM97_9FIRM</name>
<evidence type="ECO:0000313" key="2">
    <source>
        <dbReference type="Proteomes" id="UP000436047"/>
    </source>
</evidence>
<dbReference type="EMBL" id="VUMI01000040">
    <property type="protein sequence ID" value="MSS90548.1"/>
    <property type="molecule type" value="Genomic_DNA"/>
</dbReference>
<sequence>MPKINHRKEEAVMPCPHHDIKIVQRSSRQSAVAPAVIQPSRKQRLLQAVSTPYFQLMIVIQVSF</sequence>
<evidence type="ECO:0000313" key="1">
    <source>
        <dbReference type="EMBL" id="MSS90548.1"/>
    </source>
</evidence>
<dbReference type="AlphaFoldDB" id="A0A6N7WM97"/>
<gene>
    <name evidence="1" type="ORF">FYJ45_20400</name>
</gene>
<keyword evidence="2" id="KW-1185">Reference proteome</keyword>
<dbReference type="Proteomes" id="UP000436047">
    <property type="component" value="Unassembled WGS sequence"/>
</dbReference>
<protein>
    <submittedName>
        <fullName evidence="1">Uncharacterized protein</fullName>
    </submittedName>
</protein>
<accession>A0A6N7WM97</accession>
<comment type="caution">
    <text evidence="1">The sequence shown here is derived from an EMBL/GenBank/DDBJ whole genome shotgun (WGS) entry which is preliminary data.</text>
</comment>